<evidence type="ECO:0000313" key="1">
    <source>
        <dbReference type="EMBL" id="GAK95524.1"/>
    </source>
</evidence>
<gene>
    <name evidence="1" type="ORF">JCM19294_2306</name>
</gene>
<dbReference type="AlphaFoldDB" id="A0A090PXG9"/>
<organism evidence="1 2">
    <name type="scientific">Nonlabens tegetincola</name>
    <dbReference type="NCBI Taxonomy" id="323273"/>
    <lineage>
        <taxon>Bacteria</taxon>
        <taxon>Pseudomonadati</taxon>
        <taxon>Bacteroidota</taxon>
        <taxon>Flavobacteriia</taxon>
        <taxon>Flavobacteriales</taxon>
        <taxon>Flavobacteriaceae</taxon>
        <taxon>Nonlabens</taxon>
    </lineage>
</organism>
<dbReference type="EMBL" id="BBML01000001">
    <property type="protein sequence ID" value="GAK95524.1"/>
    <property type="molecule type" value="Genomic_DNA"/>
</dbReference>
<protein>
    <submittedName>
        <fullName evidence="1">Uncharacterized protein</fullName>
    </submittedName>
</protein>
<keyword evidence="2" id="KW-1185">Reference proteome</keyword>
<accession>A0A090PXG9</accession>
<dbReference type="RefSeq" id="WP_152557348.1">
    <property type="nucleotide sequence ID" value="NZ_BBML01000001.1"/>
</dbReference>
<comment type="caution">
    <text evidence="1">The sequence shown here is derived from an EMBL/GenBank/DDBJ whole genome shotgun (WGS) entry which is preliminary data.</text>
</comment>
<name>A0A090PXG9_9FLAO</name>
<reference evidence="1" key="1">
    <citation type="journal article" date="2014" name="Genome Announc.">
        <title>Draft Genome Sequences of Marine Flavobacterium Nonlabens Strains NR17, NR24, NR27, NR32, NR33, and Ara13.</title>
        <authorList>
            <person name="Nakanishi M."/>
            <person name="Meirelles P."/>
            <person name="Suzuki R."/>
            <person name="Takatani N."/>
            <person name="Mino S."/>
            <person name="Suda W."/>
            <person name="Oshima K."/>
            <person name="Hattori M."/>
            <person name="Ohkuma M."/>
            <person name="Hosokawa M."/>
            <person name="Miyashita K."/>
            <person name="Thompson F.L."/>
            <person name="Niwa A."/>
            <person name="Sawabe T."/>
            <person name="Sawabe T."/>
        </authorList>
    </citation>
    <scope>NUCLEOTIDE SEQUENCE [LARGE SCALE GENOMIC DNA]</scope>
    <source>
        <strain evidence="1">JCM 19294</strain>
    </source>
</reference>
<sequence length="117" mass="14245">MSQYEDGWELIQTVSFSELIFWIMDKRFDAEINESEGLYKQHHDLIVEMGKLKLFPDDLMFEFDKVRNELSEILFNEQHYLDFKFSTESNGFDYDKLHSFMHIMRYDSNNNRIINIK</sequence>
<dbReference type="Proteomes" id="UP000029221">
    <property type="component" value="Unassembled WGS sequence"/>
</dbReference>
<proteinExistence type="predicted"/>
<evidence type="ECO:0000313" key="2">
    <source>
        <dbReference type="Proteomes" id="UP000029221"/>
    </source>
</evidence>